<dbReference type="CDD" id="cd01838">
    <property type="entry name" value="Isoamyl_acetate_hydrolase_like"/>
    <property type="match status" value="1"/>
</dbReference>
<dbReference type="InterPro" id="IPR036514">
    <property type="entry name" value="SGNH_hydro_sf"/>
</dbReference>
<accession>A0ABS4MGT6</accession>
<dbReference type="EMBL" id="JAGGLU010000019">
    <property type="protein sequence ID" value="MBP2058914.1"/>
    <property type="molecule type" value="Genomic_DNA"/>
</dbReference>
<protein>
    <submittedName>
        <fullName evidence="2">Lysophospholipase L1-like esterase</fullName>
    </submittedName>
</protein>
<reference evidence="2 3" key="1">
    <citation type="submission" date="2021-03" db="EMBL/GenBank/DDBJ databases">
        <title>Genomic Encyclopedia of Type Strains, Phase IV (KMG-IV): sequencing the most valuable type-strain genomes for metagenomic binning, comparative biology and taxonomic classification.</title>
        <authorList>
            <person name="Goeker M."/>
        </authorList>
    </citation>
    <scope>NUCLEOTIDE SEQUENCE [LARGE SCALE GENOMIC DNA]</scope>
    <source>
        <strain evidence="2 3">DSM 101872</strain>
    </source>
</reference>
<evidence type="ECO:0000259" key="1">
    <source>
        <dbReference type="Pfam" id="PF13472"/>
    </source>
</evidence>
<dbReference type="RefSeq" id="WP_209687625.1">
    <property type="nucleotide sequence ID" value="NZ_JAGGLU010000019.1"/>
</dbReference>
<dbReference type="Gene3D" id="3.40.50.1110">
    <property type="entry name" value="SGNH hydrolase"/>
    <property type="match status" value="1"/>
</dbReference>
<proteinExistence type="predicted"/>
<keyword evidence="3" id="KW-1185">Reference proteome</keyword>
<name>A0ABS4MGT6_9LACO</name>
<dbReference type="PANTHER" id="PTHR14209">
    <property type="entry name" value="ISOAMYL ACETATE-HYDROLYZING ESTERASE 1"/>
    <property type="match status" value="1"/>
</dbReference>
<organism evidence="2 3">
    <name type="scientific">Lactobacillus colini</name>
    <dbReference type="NCBI Taxonomy" id="1819254"/>
    <lineage>
        <taxon>Bacteria</taxon>
        <taxon>Bacillati</taxon>
        <taxon>Bacillota</taxon>
        <taxon>Bacilli</taxon>
        <taxon>Lactobacillales</taxon>
        <taxon>Lactobacillaceae</taxon>
        <taxon>Lactobacillus</taxon>
    </lineage>
</organism>
<gene>
    <name evidence="2" type="ORF">J2Z60_002105</name>
</gene>
<comment type="caution">
    <text evidence="2">The sequence shown here is derived from an EMBL/GenBank/DDBJ whole genome shotgun (WGS) entry which is preliminary data.</text>
</comment>
<dbReference type="InterPro" id="IPR013830">
    <property type="entry name" value="SGNH_hydro"/>
</dbReference>
<feature type="domain" description="SGNH hydrolase-type esterase" evidence="1">
    <location>
        <begin position="7"/>
        <end position="178"/>
    </location>
</feature>
<sequence length="195" mass="21949">MKLLLTGDSIIARHEGLTIPHINSDLQKLIPQCELINTAVSGINSGGLFASLPDLVFKQEKCDYLIILIGTNDLALHKQVPLKQFKNNIELIASGIIWLYYPHQVIFISPPAVDENKQHVRNNALINKYSQIIEQITKEYNFSYLNLIQTMIKTGNLSELCRGIKNDGLHFGEKGYQLLSNLISNKLAELQHDNA</sequence>
<dbReference type="SUPFAM" id="SSF52266">
    <property type="entry name" value="SGNH hydrolase"/>
    <property type="match status" value="1"/>
</dbReference>
<evidence type="ECO:0000313" key="3">
    <source>
        <dbReference type="Proteomes" id="UP001519292"/>
    </source>
</evidence>
<dbReference type="Pfam" id="PF13472">
    <property type="entry name" value="Lipase_GDSL_2"/>
    <property type="match status" value="1"/>
</dbReference>
<dbReference type="Proteomes" id="UP001519292">
    <property type="component" value="Unassembled WGS sequence"/>
</dbReference>
<dbReference type="PANTHER" id="PTHR14209:SF19">
    <property type="entry name" value="ISOAMYL ACETATE-HYDROLYZING ESTERASE 1 HOMOLOG"/>
    <property type="match status" value="1"/>
</dbReference>
<evidence type="ECO:0000313" key="2">
    <source>
        <dbReference type="EMBL" id="MBP2058914.1"/>
    </source>
</evidence>
<dbReference type="InterPro" id="IPR045136">
    <property type="entry name" value="Iah1-like"/>
</dbReference>